<name>A0A165HGU0_EXIGL</name>
<keyword evidence="3" id="KW-1185">Reference proteome</keyword>
<reference evidence="2 3" key="1">
    <citation type="journal article" date="2016" name="Mol. Biol. Evol.">
        <title>Comparative Genomics of Early-Diverging Mushroom-Forming Fungi Provides Insights into the Origins of Lignocellulose Decay Capabilities.</title>
        <authorList>
            <person name="Nagy L.G."/>
            <person name="Riley R."/>
            <person name="Tritt A."/>
            <person name="Adam C."/>
            <person name="Daum C."/>
            <person name="Floudas D."/>
            <person name="Sun H."/>
            <person name="Yadav J.S."/>
            <person name="Pangilinan J."/>
            <person name="Larsson K.H."/>
            <person name="Matsuura K."/>
            <person name="Barry K."/>
            <person name="Labutti K."/>
            <person name="Kuo R."/>
            <person name="Ohm R.A."/>
            <person name="Bhattacharya S.S."/>
            <person name="Shirouzu T."/>
            <person name="Yoshinaga Y."/>
            <person name="Martin F.M."/>
            <person name="Grigoriev I.V."/>
            <person name="Hibbett D.S."/>
        </authorList>
    </citation>
    <scope>NUCLEOTIDE SEQUENCE [LARGE SCALE GENOMIC DNA]</scope>
    <source>
        <strain evidence="2 3">HHB12029</strain>
    </source>
</reference>
<organism evidence="2 3">
    <name type="scientific">Exidia glandulosa HHB12029</name>
    <dbReference type="NCBI Taxonomy" id="1314781"/>
    <lineage>
        <taxon>Eukaryota</taxon>
        <taxon>Fungi</taxon>
        <taxon>Dikarya</taxon>
        <taxon>Basidiomycota</taxon>
        <taxon>Agaricomycotina</taxon>
        <taxon>Agaricomycetes</taxon>
        <taxon>Auriculariales</taxon>
        <taxon>Exidiaceae</taxon>
        <taxon>Exidia</taxon>
    </lineage>
</organism>
<proteinExistence type="predicted"/>
<feature type="region of interest" description="Disordered" evidence="1">
    <location>
        <begin position="101"/>
        <end position="152"/>
    </location>
</feature>
<sequence>MTSTRNSIVDTCQYYVADVALEDLLQTVLDDDHANVNDEHDVDDQEESDDDNSAHSHFLTSTTLPSGSHALWDGLQPVGAKNPIRLSTPVRFEVYRRLSRGLEETSKPPSDAVVDQPHPQSTRVTTLRSLAPVNGYTGTPAQLNPQPEMSGDPWLPSPVNPAWSEELQAWTDYDKISGLLPRLGMFLKHLWESDGRSGLGEDILCKGGASELVVRNTLIRAVNAESQNESISWPGEARRTSYVCVGTTRTMPCIEDGEVVKMPALPDGDTTLVVEGSRITSDMLIDSSVCSVGQDTNAHYVKMLA</sequence>
<feature type="compositionally biased region" description="Polar residues" evidence="1">
    <location>
        <begin position="136"/>
        <end position="147"/>
    </location>
</feature>
<evidence type="ECO:0000313" key="2">
    <source>
        <dbReference type="EMBL" id="KZV91950.1"/>
    </source>
</evidence>
<dbReference type="InParanoid" id="A0A165HGU0"/>
<gene>
    <name evidence="2" type="ORF">EXIGLDRAFT_693187</name>
</gene>
<feature type="compositionally biased region" description="Polar residues" evidence="1">
    <location>
        <begin position="118"/>
        <end position="128"/>
    </location>
</feature>
<protein>
    <submittedName>
        <fullName evidence="2">Uncharacterized protein</fullName>
    </submittedName>
</protein>
<evidence type="ECO:0000256" key="1">
    <source>
        <dbReference type="SAM" id="MobiDB-lite"/>
    </source>
</evidence>
<feature type="region of interest" description="Disordered" evidence="1">
    <location>
        <begin position="35"/>
        <end position="63"/>
    </location>
</feature>
<evidence type="ECO:0000313" key="3">
    <source>
        <dbReference type="Proteomes" id="UP000077266"/>
    </source>
</evidence>
<feature type="compositionally biased region" description="Acidic residues" evidence="1">
    <location>
        <begin position="40"/>
        <end position="51"/>
    </location>
</feature>
<accession>A0A165HGU0</accession>
<dbReference type="AlphaFoldDB" id="A0A165HGU0"/>
<dbReference type="EMBL" id="KV426017">
    <property type="protein sequence ID" value="KZV91950.1"/>
    <property type="molecule type" value="Genomic_DNA"/>
</dbReference>
<dbReference type="Proteomes" id="UP000077266">
    <property type="component" value="Unassembled WGS sequence"/>
</dbReference>